<evidence type="ECO:0000259" key="1">
    <source>
        <dbReference type="PROSITE" id="PS50404"/>
    </source>
</evidence>
<dbReference type="AlphaFoldDB" id="A0A5C3P6I8"/>
<protein>
    <submittedName>
        <fullName evidence="2">Thioredoxin-like protein</fullName>
    </submittedName>
</protein>
<evidence type="ECO:0000313" key="2">
    <source>
        <dbReference type="EMBL" id="TFK85255.1"/>
    </source>
</evidence>
<dbReference type="InterPro" id="IPR050983">
    <property type="entry name" value="GST_Omega/HSP26"/>
</dbReference>
<dbReference type="GO" id="GO:0005737">
    <property type="term" value="C:cytoplasm"/>
    <property type="evidence" value="ECO:0007669"/>
    <property type="project" value="TreeGrafter"/>
</dbReference>
<dbReference type="InterPro" id="IPR036249">
    <property type="entry name" value="Thioredoxin-like_sf"/>
</dbReference>
<dbReference type="EMBL" id="ML211264">
    <property type="protein sequence ID" value="TFK85255.1"/>
    <property type="molecule type" value="Genomic_DNA"/>
</dbReference>
<dbReference type="SUPFAM" id="SSF52833">
    <property type="entry name" value="Thioredoxin-like"/>
    <property type="match status" value="1"/>
</dbReference>
<dbReference type="InterPro" id="IPR004045">
    <property type="entry name" value="Glutathione_S-Trfase_N"/>
</dbReference>
<dbReference type="Proteomes" id="UP000308197">
    <property type="component" value="Unassembled WGS sequence"/>
</dbReference>
<dbReference type="Gene3D" id="1.20.1050.10">
    <property type="match status" value="1"/>
</dbReference>
<dbReference type="Gene3D" id="3.40.30.10">
    <property type="entry name" value="Glutaredoxin"/>
    <property type="match status" value="1"/>
</dbReference>
<proteinExistence type="predicted"/>
<dbReference type="PROSITE" id="PS50404">
    <property type="entry name" value="GST_NTER"/>
    <property type="match status" value="1"/>
</dbReference>
<reference evidence="2 3" key="1">
    <citation type="journal article" date="2019" name="Nat. Ecol. Evol.">
        <title>Megaphylogeny resolves global patterns of mushroom evolution.</title>
        <authorList>
            <person name="Varga T."/>
            <person name="Krizsan K."/>
            <person name="Foldi C."/>
            <person name="Dima B."/>
            <person name="Sanchez-Garcia M."/>
            <person name="Sanchez-Ramirez S."/>
            <person name="Szollosi G.J."/>
            <person name="Szarkandi J.G."/>
            <person name="Papp V."/>
            <person name="Albert L."/>
            <person name="Andreopoulos W."/>
            <person name="Angelini C."/>
            <person name="Antonin V."/>
            <person name="Barry K.W."/>
            <person name="Bougher N.L."/>
            <person name="Buchanan P."/>
            <person name="Buyck B."/>
            <person name="Bense V."/>
            <person name="Catcheside P."/>
            <person name="Chovatia M."/>
            <person name="Cooper J."/>
            <person name="Damon W."/>
            <person name="Desjardin D."/>
            <person name="Finy P."/>
            <person name="Geml J."/>
            <person name="Haridas S."/>
            <person name="Hughes K."/>
            <person name="Justo A."/>
            <person name="Karasinski D."/>
            <person name="Kautmanova I."/>
            <person name="Kiss B."/>
            <person name="Kocsube S."/>
            <person name="Kotiranta H."/>
            <person name="LaButti K.M."/>
            <person name="Lechner B.E."/>
            <person name="Liimatainen K."/>
            <person name="Lipzen A."/>
            <person name="Lukacs Z."/>
            <person name="Mihaltcheva S."/>
            <person name="Morgado L.N."/>
            <person name="Niskanen T."/>
            <person name="Noordeloos M.E."/>
            <person name="Ohm R.A."/>
            <person name="Ortiz-Santana B."/>
            <person name="Ovrebo C."/>
            <person name="Racz N."/>
            <person name="Riley R."/>
            <person name="Savchenko A."/>
            <person name="Shiryaev A."/>
            <person name="Soop K."/>
            <person name="Spirin V."/>
            <person name="Szebenyi C."/>
            <person name="Tomsovsky M."/>
            <person name="Tulloss R.E."/>
            <person name="Uehling J."/>
            <person name="Grigoriev I.V."/>
            <person name="Vagvolgyi C."/>
            <person name="Papp T."/>
            <person name="Martin F.M."/>
            <person name="Miettinen O."/>
            <person name="Hibbett D.S."/>
            <person name="Nagy L.G."/>
        </authorList>
    </citation>
    <scope>NUCLEOTIDE SEQUENCE [LARGE SCALE GENOMIC DNA]</scope>
    <source>
        <strain evidence="2 3">HHB13444</strain>
    </source>
</reference>
<evidence type="ECO:0000313" key="3">
    <source>
        <dbReference type="Proteomes" id="UP000308197"/>
    </source>
</evidence>
<accession>A0A5C3P6I8</accession>
<dbReference type="InParanoid" id="A0A5C3P6I8"/>
<keyword evidence="3" id="KW-1185">Reference proteome</keyword>
<dbReference type="InterPro" id="IPR040079">
    <property type="entry name" value="Glutathione_S-Trfase"/>
</dbReference>
<dbReference type="PANTHER" id="PTHR43968:SF6">
    <property type="entry name" value="GLUTATHIONE S-TRANSFERASE OMEGA"/>
    <property type="match status" value="1"/>
</dbReference>
<name>A0A5C3P6I8_9APHY</name>
<organism evidence="2 3">
    <name type="scientific">Polyporus arcularius HHB13444</name>
    <dbReference type="NCBI Taxonomy" id="1314778"/>
    <lineage>
        <taxon>Eukaryota</taxon>
        <taxon>Fungi</taxon>
        <taxon>Dikarya</taxon>
        <taxon>Basidiomycota</taxon>
        <taxon>Agaricomycotina</taxon>
        <taxon>Agaricomycetes</taxon>
        <taxon>Polyporales</taxon>
        <taxon>Polyporaceae</taxon>
        <taxon>Polyporus</taxon>
    </lineage>
</organism>
<dbReference type="CDD" id="cd00299">
    <property type="entry name" value="GST_C_family"/>
    <property type="match status" value="1"/>
</dbReference>
<dbReference type="PANTHER" id="PTHR43968">
    <property type="match status" value="1"/>
</dbReference>
<dbReference type="Pfam" id="PF13409">
    <property type="entry name" value="GST_N_2"/>
    <property type="match status" value="1"/>
</dbReference>
<dbReference type="SFLD" id="SFLDS00019">
    <property type="entry name" value="Glutathione_Transferase_(cytos"/>
    <property type="match status" value="1"/>
</dbReference>
<dbReference type="SFLD" id="SFLDG00358">
    <property type="entry name" value="Main_(cytGST)"/>
    <property type="match status" value="1"/>
</dbReference>
<dbReference type="InterPro" id="IPR036282">
    <property type="entry name" value="Glutathione-S-Trfase_C_sf"/>
</dbReference>
<feature type="domain" description="GST N-terminal" evidence="1">
    <location>
        <begin position="31"/>
        <end position="123"/>
    </location>
</feature>
<dbReference type="CDD" id="cd00570">
    <property type="entry name" value="GST_N_family"/>
    <property type="match status" value="1"/>
</dbReference>
<dbReference type="STRING" id="1314778.A0A5C3P6I8"/>
<dbReference type="SUPFAM" id="SSF47616">
    <property type="entry name" value="GST C-terminal domain-like"/>
    <property type="match status" value="1"/>
</dbReference>
<sequence length="264" mass="30166">MGKVILKRHHQDENWPACSTHPALSNMPQTERITLYANRVPAFSHRMFLALEEAKAEYTLHDFDIWYAKPDWFDTKINPLGKIPALSYGGPKTAPDQPAPESAKLGESLALVEFVADIFPESGLHPADPVVRARARMINNYFDTNFFPLFWDFFFQGKPEARVPFLEVVETVQGLLPETGYAVGDWSIADVAIAPFLARTPMQLENDIGKQSTEEGNKMLLALREPRFARMMKYIEDVKQWPSWKATYNEADVIERNKAFKLFN</sequence>
<gene>
    <name evidence="2" type="ORF">K466DRAFT_197690</name>
</gene>